<reference evidence="1" key="1">
    <citation type="submission" date="2021-03" db="EMBL/GenBank/DDBJ databases">
        <title>Leucobacter chromiisoli sp. nov., isolated from chromium-containing soil of chemical plant.</title>
        <authorList>
            <person name="Xu Z."/>
        </authorList>
    </citation>
    <scope>NUCLEOTIDE SEQUENCE</scope>
    <source>
        <strain evidence="1">A2</strain>
    </source>
</reference>
<evidence type="ECO:0000313" key="1">
    <source>
        <dbReference type="EMBL" id="MBO1805862.1"/>
    </source>
</evidence>
<proteinExistence type="predicted"/>
<dbReference type="RefSeq" id="WP_208046332.1">
    <property type="nucleotide sequence ID" value="NZ_JAGDYL010000019.1"/>
</dbReference>
<name>A0A939M0N1_9MICO</name>
<gene>
    <name evidence="1" type="ORF">J4H91_11130</name>
</gene>
<keyword evidence="2" id="KW-1185">Reference proteome</keyword>
<sequence>MAIQENITIELASVEVDDEYRIELRQEKKRMRYTVSQARDLATELMYAAERVDTLIAEDMAERGLRLTHGVIVTDDGEVVL</sequence>
<dbReference type="AlphaFoldDB" id="A0A939M0N1"/>
<dbReference type="Proteomes" id="UP000664398">
    <property type="component" value="Unassembled WGS sequence"/>
</dbReference>
<evidence type="ECO:0000313" key="2">
    <source>
        <dbReference type="Proteomes" id="UP000664398"/>
    </source>
</evidence>
<comment type="caution">
    <text evidence="1">The sequence shown here is derived from an EMBL/GenBank/DDBJ whole genome shotgun (WGS) entry which is preliminary data.</text>
</comment>
<dbReference type="EMBL" id="JAGDYL010000019">
    <property type="protein sequence ID" value="MBO1805862.1"/>
    <property type="molecule type" value="Genomic_DNA"/>
</dbReference>
<accession>A0A939M0N1</accession>
<protein>
    <submittedName>
        <fullName evidence="1">Uncharacterized protein</fullName>
    </submittedName>
</protein>
<organism evidence="1 2">
    <name type="scientific">Leucobacter ruminantium</name>
    <dbReference type="NCBI Taxonomy" id="1289170"/>
    <lineage>
        <taxon>Bacteria</taxon>
        <taxon>Bacillati</taxon>
        <taxon>Actinomycetota</taxon>
        <taxon>Actinomycetes</taxon>
        <taxon>Micrococcales</taxon>
        <taxon>Microbacteriaceae</taxon>
        <taxon>Leucobacter</taxon>
    </lineage>
</organism>